<dbReference type="RefSeq" id="WP_289362896.1">
    <property type="nucleotide sequence ID" value="NZ_JAUCBP010000001.1"/>
</dbReference>
<gene>
    <name evidence="3" type="ORF">QTP81_00140</name>
</gene>
<dbReference type="GO" id="GO:0016787">
    <property type="term" value="F:hydrolase activity"/>
    <property type="evidence" value="ECO:0007669"/>
    <property type="project" value="UniProtKB-KW"/>
</dbReference>
<comment type="caution">
    <text evidence="3">The sequence shown here is derived from an EMBL/GenBank/DDBJ whole genome shotgun (WGS) entry which is preliminary data.</text>
</comment>
<dbReference type="InterPro" id="IPR017853">
    <property type="entry name" value="GH"/>
</dbReference>
<feature type="signal peptide" evidence="1">
    <location>
        <begin position="1"/>
        <end position="22"/>
    </location>
</feature>
<protein>
    <submittedName>
        <fullName evidence="3">Alpha-amylase family glycosyl hydrolase</fullName>
    </submittedName>
</protein>
<proteinExistence type="predicted"/>
<keyword evidence="1" id="KW-0732">Signal</keyword>
<accession>A0ABT7SSP7</accession>
<dbReference type="EMBL" id="JAUCBP010000001">
    <property type="protein sequence ID" value="MDM7859009.1"/>
    <property type="molecule type" value="Genomic_DNA"/>
</dbReference>
<dbReference type="Proteomes" id="UP001234343">
    <property type="component" value="Unassembled WGS sequence"/>
</dbReference>
<dbReference type="PANTHER" id="PTHR10357">
    <property type="entry name" value="ALPHA-AMYLASE FAMILY MEMBER"/>
    <property type="match status" value="1"/>
</dbReference>
<keyword evidence="4" id="KW-1185">Reference proteome</keyword>
<dbReference type="CDD" id="cd11339">
    <property type="entry name" value="AmyAc_bac_CMD_like_2"/>
    <property type="match status" value="1"/>
</dbReference>
<dbReference type="SMART" id="SM00642">
    <property type="entry name" value="Aamy"/>
    <property type="match status" value="1"/>
</dbReference>
<feature type="chain" id="PRO_5046863343" evidence="1">
    <location>
        <begin position="23"/>
        <end position="706"/>
    </location>
</feature>
<evidence type="ECO:0000256" key="1">
    <source>
        <dbReference type="SAM" id="SignalP"/>
    </source>
</evidence>
<dbReference type="PROSITE" id="PS51257">
    <property type="entry name" value="PROKAR_LIPOPROTEIN"/>
    <property type="match status" value="1"/>
</dbReference>
<reference evidence="3 4" key="1">
    <citation type="submission" date="2023-06" db="EMBL/GenBank/DDBJ databases">
        <title>Alteromonas sp. ASW11-36 isolated from intertidal sand.</title>
        <authorList>
            <person name="Li Y."/>
        </authorList>
    </citation>
    <scope>NUCLEOTIDE SEQUENCE [LARGE SCALE GENOMIC DNA]</scope>
    <source>
        <strain evidence="3 4">ASW11-36</strain>
    </source>
</reference>
<dbReference type="InterPro" id="IPR006047">
    <property type="entry name" value="GH13_cat_dom"/>
</dbReference>
<feature type="domain" description="Glycosyl hydrolase family 13 catalytic" evidence="2">
    <location>
        <begin position="62"/>
        <end position="504"/>
    </location>
</feature>
<dbReference type="Gene3D" id="3.20.20.80">
    <property type="entry name" value="Glycosidases"/>
    <property type="match status" value="1"/>
</dbReference>
<name>A0ABT7SSP7_9ALTE</name>
<dbReference type="SUPFAM" id="SSF51445">
    <property type="entry name" value="(Trans)glycosidases"/>
    <property type="match status" value="1"/>
</dbReference>
<evidence type="ECO:0000313" key="3">
    <source>
        <dbReference type="EMBL" id="MDM7859009.1"/>
    </source>
</evidence>
<sequence>MRFVRSSLTLALLASLSLTGCAPQPESADTKQTSAPAEVAKVVDPIVYATHEHDVRDDVFYFVLPDRFNNADPANDNGSTELEISQGGLDVTSKWAFHGGDMQGIEEKLDYLQNLGVTAIWMTPILRNQAIQNTGFAHHGYWILDFTQIDPHFGSNDDLRSLIDAAHKRGMKIFFDIITNHTADVIRFEECHNPDGSFKEGLNGCEYKSTEQLVAGDTYSTFIPDGLENVKTPAWLNDPKYYHNQGDSFWQGESALNGDFVGLDDLRTSDPFVVQGMIDIYRDIITEFKPDGFRIDTVKHVDLSFWEAFSPAIVKHAKSLGIEHFHIFGEVYDGNPAVLSRYTTLGQMPSVLDFGIQYATADFFFKDQASDSLARLIQNDDYYNDADSDPTLLMNFLGNHDMGRVGMFIQQAQPEASESEQLARNVLAHSFMYLSRGIPVIYYGDEQGFTGDAGDVDARENMFASQVASYNDNDLIGTDATTADNNFDRQHPLYMSFAELSKLRLEHPTLRYGFQQLRNAESMTTEISNDRVLAFSRVNPADMQEYLAVFNPNDTAVTVAVQSYGTYQPVFAASGFAQTADTVTLDIAPFGYALYRTEAPILAAQPTAIALASQYADNQRIKFVYDVKLAQMADLPALKVSTYLVDERGNKSLAAEDYTSTYQAIVPPRLLLNTAALEVVVESPSGTLLTEQFEFDRTLLDAIEVE</sequence>
<dbReference type="PANTHER" id="PTHR10357:SF209">
    <property type="entry name" value="PERIPLASMIC ALPHA-AMYLASE"/>
    <property type="match status" value="1"/>
</dbReference>
<dbReference type="Pfam" id="PF00128">
    <property type="entry name" value="Alpha-amylase"/>
    <property type="match status" value="1"/>
</dbReference>
<evidence type="ECO:0000259" key="2">
    <source>
        <dbReference type="SMART" id="SM00642"/>
    </source>
</evidence>
<organism evidence="3 4">
    <name type="scientific">Alteromonas arenosi</name>
    <dbReference type="NCBI Taxonomy" id="3055817"/>
    <lineage>
        <taxon>Bacteria</taxon>
        <taxon>Pseudomonadati</taxon>
        <taxon>Pseudomonadota</taxon>
        <taxon>Gammaproteobacteria</taxon>
        <taxon>Alteromonadales</taxon>
        <taxon>Alteromonadaceae</taxon>
        <taxon>Alteromonas/Salinimonas group</taxon>
        <taxon>Alteromonas</taxon>
    </lineage>
</organism>
<keyword evidence="3" id="KW-0378">Hydrolase</keyword>
<evidence type="ECO:0000313" key="4">
    <source>
        <dbReference type="Proteomes" id="UP001234343"/>
    </source>
</evidence>